<dbReference type="Pfam" id="PF07715">
    <property type="entry name" value="Plug"/>
    <property type="match status" value="1"/>
</dbReference>
<dbReference type="Gene3D" id="2.40.170.20">
    <property type="entry name" value="TonB-dependent receptor, beta-barrel domain"/>
    <property type="match status" value="1"/>
</dbReference>
<dbReference type="Gene3D" id="2.60.40.1120">
    <property type="entry name" value="Carboxypeptidase-like, regulatory domain"/>
    <property type="match status" value="1"/>
</dbReference>
<proteinExistence type="inferred from homology"/>
<comment type="caution">
    <text evidence="9">The sequence shown here is derived from an EMBL/GenBank/DDBJ whole genome shotgun (WGS) entry which is preliminary data.</text>
</comment>
<evidence type="ECO:0000256" key="5">
    <source>
        <dbReference type="ARBA" id="ARBA00023136"/>
    </source>
</evidence>
<keyword evidence="6 7" id="KW-0998">Cell outer membrane</keyword>
<dbReference type="InterPro" id="IPR012910">
    <property type="entry name" value="Plug_dom"/>
</dbReference>
<sequence length="1114" mass="126035">MKKFMTRKHTEEHLSSRKERFSDLMGKGLFLLAFSSALSTNIWAQTTTTTNAQTTSQNFTGKVCDSKDGSSLIGCTVRVKGKKAATITDANGNYSITAKPGDILIISYIGYETVEVPAGSKKASNIFMVDDSVIMDDVVVTGYQTLKKFNVTGSVNTINNEKISLRSSTGLNGLLEGTVPGLNVYNDNFRIRGGASMNSGNDPLFIVDDFEVEELPENMDMVESITVLKDASATAIWGSRAANGVIVITTKKGKANDFKISYSNNFKVSAKPNFDDLHRASSEQIIDYDREAHLYGYNSMMGGFGYQGAGYSLSQEILNDYWEDVVIDWETGSVLPMDPTKLAEMDARLNKLKTYSNRKQLEDNLLRNAFRQQHLVSISGGNERINYYLSGSFIGGHSEYVGDKNRSYNINSRMSYKLLHNLTLRSDLSATFDNNDNGYTNLSSDIYNMFPFQMLLDEQGNRIADYTQFSRMDADKYTSEYGYLSFGKNLLDEVDLANNTTKNTDYKARFGLDYRILEGLNLSADYQYERYQSINKDIQSVNSYSVRELINQHTVINENGLSYRIPKGDILDHSQNDIEAWTMKIGATLNRNFGIDKQHYVNATAGFEVRSKHSTTETYRKLGYDDQVLSWSPIDAVDLATNGTTPPWYDYPMRYYASSYDGFNDILNREVSYYLSGVYTYDNRYTVSGSLRIDKSNLFGVSDKYRRNPIWSFGANWNIKNEKFFHCDAITALMLRASVGLTGNFDRSGRTSPIMIGQFISSDLVDGGGYMRITTPPNPLLRWERTRSINLSVDLGLFDRVNTTFTYYHNKGYDLLGEAQLDPTVGYSEQLINSADMNNTGMEIQLDADLIRTRDFTWNLGWVFGYNKNEITRNSAHDSSPVLNRVHGITRFVEGYSRESIWSYRWAGLNEMGLPQAYKADGTKVTSYEDLDVEDLEYSGTYQPKYSGSLSTGFRYKSLQANFLFTYNFGHVFRVEYPDMNPFGSSPALNERIADRWRQPGDENKTDIPAICSDMMNYLMTYQTGASELAQYSSNSIRKGDMIRLREILLNYELPKKWLHNSPVKRLSITAQLNNVWLWTANKEGYDPEAVFPVSGTFSLTDPIAFTCGVKLDF</sequence>
<dbReference type="Gene3D" id="2.170.130.10">
    <property type="entry name" value="TonB-dependent receptor, plug domain"/>
    <property type="match status" value="1"/>
</dbReference>
<evidence type="ECO:0000256" key="6">
    <source>
        <dbReference type="ARBA" id="ARBA00023237"/>
    </source>
</evidence>
<dbReference type="EMBL" id="QRUU01000001">
    <property type="protein sequence ID" value="RGS00553.1"/>
    <property type="molecule type" value="Genomic_DNA"/>
</dbReference>
<keyword evidence="4 7" id="KW-0812">Transmembrane</keyword>
<dbReference type="InterPro" id="IPR036942">
    <property type="entry name" value="Beta-barrel_TonB_sf"/>
</dbReference>
<dbReference type="InterPro" id="IPR008969">
    <property type="entry name" value="CarboxyPept-like_regulatory"/>
</dbReference>
<reference evidence="9 10" key="1">
    <citation type="submission" date="2018-08" db="EMBL/GenBank/DDBJ databases">
        <title>A genome reference for cultivated species of the human gut microbiota.</title>
        <authorList>
            <person name="Zou Y."/>
            <person name="Xue W."/>
            <person name="Luo G."/>
        </authorList>
    </citation>
    <scope>NUCLEOTIDE SEQUENCE [LARGE SCALE GENOMIC DNA]</scope>
    <source>
        <strain evidence="9 10">AF24-2</strain>
    </source>
</reference>
<gene>
    <name evidence="9" type="ORF">DWY20_00230</name>
</gene>
<keyword evidence="5 7" id="KW-0472">Membrane</keyword>
<dbReference type="Proteomes" id="UP000285864">
    <property type="component" value="Unassembled WGS sequence"/>
</dbReference>
<dbReference type="GO" id="GO:0009279">
    <property type="term" value="C:cell outer membrane"/>
    <property type="evidence" value="ECO:0007669"/>
    <property type="project" value="UniProtKB-SubCell"/>
</dbReference>
<keyword evidence="10" id="KW-1185">Reference proteome</keyword>
<accession>A0A412GZU2</accession>
<dbReference type="Pfam" id="PF13715">
    <property type="entry name" value="CarbopepD_reg_2"/>
    <property type="match status" value="1"/>
</dbReference>
<evidence type="ECO:0000256" key="1">
    <source>
        <dbReference type="ARBA" id="ARBA00004571"/>
    </source>
</evidence>
<evidence type="ECO:0000256" key="4">
    <source>
        <dbReference type="ARBA" id="ARBA00022692"/>
    </source>
</evidence>
<dbReference type="RefSeq" id="WP_118482673.1">
    <property type="nucleotide sequence ID" value="NZ_CAUELD010000030.1"/>
</dbReference>
<keyword evidence="2 7" id="KW-0813">Transport</keyword>
<organism evidence="9 10">
    <name type="scientific">Phocaeicola coprocola</name>
    <dbReference type="NCBI Taxonomy" id="310298"/>
    <lineage>
        <taxon>Bacteria</taxon>
        <taxon>Pseudomonadati</taxon>
        <taxon>Bacteroidota</taxon>
        <taxon>Bacteroidia</taxon>
        <taxon>Bacteroidales</taxon>
        <taxon>Bacteroidaceae</taxon>
        <taxon>Phocaeicola</taxon>
    </lineage>
</organism>
<evidence type="ECO:0000256" key="3">
    <source>
        <dbReference type="ARBA" id="ARBA00022452"/>
    </source>
</evidence>
<dbReference type="InterPro" id="IPR023996">
    <property type="entry name" value="TonB-dep_OMP_SusC/RagA"/>
</dbReference>
<evidence type="ECO:0000256" key="7">
    <source>
        <dbReference type="PROSITE-ProRule" id="PRU01360"/>
    </source>
</evidence>
<dbReference type="NCBIfam" id="TIGR04057">
    <property type="entry name" value="SusC_RagA_signa"/>
    <property type="match status" value="1"/>
</dbReference>
<comment type="similarity">
    <text evidence="7">Belongs to the TonB-dependent receptor family.</text>
</comment>
<evidence type="ECO:0000313" key="10">
    <source>
        <dbReference type="Proteomes" id="UP000285864"/>
    </source>
</evidence>
<dbReference type="NCBIfam" id="TIGR04056">
    <property type="entry name" value="OMP_RagA_SusC"/>
    <property type="match status" value="1"/>
</dbReference>
<protein>
    <submittedName>
        <fullName evidence="9">SusC/RagA family TonB-linked outer membrane protein</fullName>
    </submittedName>
</protein>
<dbReference type="SUPFAM" id="SSF56935">
    <property type="entry name" value="Porins"/>
    <property type="match status" value="1"/>
</dbReference>
<dbReference type="SUPFAM" id="SSF49464">
    <property type="entry name" value="Carboxypeptidase regulatory domain-like"/>
    <property type="match status" value="1"/>
</dbReference>
<dbReference type="InterPro" id="IPR023997">
    <property type="entry name" value="TonB-dep_OMP_SusC/RagA_CS"/>
</dbReference>
<comment type="subcellular location">
    <subcellularLocation>
        <location evidence="1 7">Cell outer membrane</location>
        <topology evidence="1 7">Multi-pass membrane protein</topology>
    </subcellularLocation>
</comment>
<evidence type="ECO:0000256" key="2">
    <source>
        <dbReference type="ARBA" id="ARBA00022448"/>
    </source>
</evidence>
<evidence type="ECO:0000259" key="8">
    <source>
        <dbReference type="Pfam" id="PF07715"/>
    </source>
</evidence>
<evidence type="ECO:0000313" key="9">
    <source>
        <dbReference type="EMBL" id="RGS00553.1"/>
    </source>
</evidence>
<dbReference type="PROSITE" id="PS52016">
    <property type="entry name" value="TONB_DEPENDENT_REC_3"/>
    <property type="match status" value="1"/>
</dbReference>
<name>A0A412GZU2_9BACT</name>
<dbReference type="InterPro" id="IPR039426">
    <property type="entry name" value="TonB-dep_rcpt-like"/>
</dbReference>
<keyword evidence="3 7" id="KW-1134">Transmembrane beta strand</keyword>
<feature type="domain" description="TonB-dependent receptor plug" evidence="8">
    <location>
        <begin position="148"/>
        <end position="245"/>
    </location>
</feature>
<dbReference type="AlphaFoldDB" id="A0A412GZU2"/>
<dbReference type="InterPro" id="IPR037066">
    <property type="entry name" value="Plug_dom_sf"/>
</dbReference>